<evidence type="ECO:0000313" key="2">
    <source>
        <dbReference type="Proteomes" id="UP001341840"/>
    </source>
</evidence>
<evidence type="ECO:0000313" key="1">
    <source>
        <dbReference type="EMBL" id="MED6184366.1"/>
    </source>
</evidence>
<gene>
    <name evidence="1" type="ORF">PIB30_046765</name>
</gene>
<keyword evidence="2" id="KW-1185">Reference proteome</keyword>
<sequence length="284" mass="31682">MREERERWCRWKTLRPPAPPSLVRKRERRVWRGKNARGRRSAVVLSRRRDFKGLNLAIMCLNRGRIMQIIPLAAVFVEGSVPPHPYIVVKNGHYCGKIKLSLKFMQEAYGKPRQSVTKLSKVWETTQTITANNANHIAGHRLKTSVTVPCPSSLCLRSELTASISTVCIVSPTASSVAVITALFVCPDQATTRSTIVFPPSSRSTTLSSHRHVSATPRLYPPLCISNKTCCRHQIFKVFKAIDASRSARCLFVSSSSSSPPSPLLSLPRQFQITTIASFDSVIR</sequence>
<organism evidence="1 2">
    <name type="scientific">Stylosanthes scabra</name>
    <dbReference type="NCBI Taxonomy" id="79078"/>
    <lineage>
        <taxon>Eukaryota</taxon>
        <taxon>Viridiplantae</taxon>
        <taxon>Streptophyta</taxon>
        <taxon>Embryophyta</taxon>
        <taxon>Tracheophyta</taxon>
        <taxon>Spermatophyta</taxon>
        <taxon>Magnoliopsida</taxon>
        <taxon>eudicotyledons</taxon>
        <taxon>Gunneridae</taxon>
        <taxon>Pentapetalae</taxon>
        <taxon>rosids</taxon>
        <taxon>fabids</taxon>
        <taxon>Fabales</taxon>
        <taxon>Fabaceae</taxon>
        <taxon>Papilionoideae</taxon>
        <taxon>50 kb inversion clade</taxon>
        <taxon>dalbergioids sensu lato</taxon>
        <taxon>Dalbergieae</taxon>
        <taxon>Pterocarpus clade</taxon>
        <taxon>Stylosanthes</taxon>
    </lineage>
</organism>
<name>A0ABU6WEM4_9FABA</name>
<dbReference type="Proteomes" id="UP001341840">
    <property type="component" value="Unassembled WGS sequence"/>
</dbReference>
<protein>
    <submittedName>
        <fullName evidence="1">Uncharacterized protein</fullName>
    </submittedName>
</protein>
<proteinExistence type="predicted"/>
<reference evidence="1 2" key="1">
    <citation type="journal article" date="2023" name="Plants (Basel)">
        <title>Bridging the Gap: Combining Genomics and Transcriptomics Approaches to Understand Stylosanthes scabra, an Orphan Legume from the Brazilian Caatinga.</title>
        <authorList>
            <person name="Ferreira-Neto J.R.C."/>
            <person name="da Silva M.D."/>
            <person name="Binneck E."/>
            <person name="de Melo N.F."/>
            <person name="da Silva R.H."/>
            <person name="de Melo A.L.T.M."/>
            <person name="Pandolfi V."/>
            <person name="Bustamante F.O."/>
            <person name="Brasileiro-Vidal A.C."/>
            <person name="Benko-Iseppon A.M."/>
        </authorList>
    </citation>
    <scope>NUCLEOTIDE SEQUENCE [LARGE SCALE GENOMIC DNA]</scope>
    <source>
        <tissue evidence="1">Leaves</tissue>
    </source>
</reference>
<accession>A0ABU6WEM4</accession>
<dbReference type="EMBL" id="JASCZI010181537">
    <property type="protein sequence ID" value="MED6184366.1"/>
    <property type="molecule type" value="Genomic_DNA"/>
</dbReference>
<comment type="caution">
    <text evidence="1">The sequence shown here is derived from an EMBL/GenBank/DDBJ whole genome shotgun (WGS) entry which is preliminary data.</text>
</comment>